<dbReference type="EMBL" id="JAKKSL010000001">
    <property type="protein sequence ID" value="MCI2282288.1"/>
    <property type="molecule type" value="Genomic_DNA"/>
</dbReference>
<dbReference type="PANTHER" id="PTHR45138:SF9">
    <property type="entry name" value="DIGUANYLATE CYCLASE DGCM-RELATED"/>
    <property type="match status" value="1"/>
</dbReference>
<sequence length="458" mass="52619">MNILKPNTLQFRQGIAIGGLFCLSIAFMLLFFATGNKPILILFGYFLSNTLMLSAMLGFNIYYLLPSSVKLIGIEIPILVSVSAIFLFVFTSQLFNLKIRFYGIYQIIRVCLWCLLFYIPLSLQLTIADNIAISMAIYASANFSLIVLGLYLRRQGSRLALLFTFAMAVQFILAVVVIACVNWFDIGFIAYRDIFYGVLFWLNCLLMTFILSRQYRYQLIDKQTAQRQALQNAIASERAQEELLRLKLQNQEELENRVQERTLELNIALQELEEVNQELEQKNTLDELTGLFNRRFYDQKILAEYRRSKRNLTPLSLVLIDIDHFKKVNDTYGHLGGDRCISWLSEHIKQSLKRSSDMAFRYGGEEFCLILPDTDEKGALVLAESLRNNIAKQACLYKDISIPLTISNGIFTYHQQDNVSVEQIFFSADKALYQAKHDGRNRSQVGEVSIESTNNTKF</sequence>
<evidence type="ECO:0000313" key="6">
    <source>
        <dbReference type="EMBL" id="MCI2282288.1"/>
    </source>
</evidence>
<proteinExistence type="predicted"/>
<dbReference type="GO" id="GO:0052621">
    <property type="term" value="F:diguanylate cyclase activity"/>
    <property type="evidence" value="ECO:0007669"/>
    <property type="project" value="UniProtKB-EC"/>
</dbReference>
<dbReference type="CDD" id="cd22265">
    <property type="entry name" value="UDM1_RNF168"/>
    <property type="match status" value="1"/>
</dbReference>
<feature type="transmembrane region" description="Helical" evidence="4">
    <location>
        <begin position="40"/>
        <end position="65"/>
    </location>
</feature>
<accession>A0ABS9WWF0</accession>
<feature type="transmembrane region" description="Helical" evidence="4">
    <location>
        <begin position="15"/>
        <end position="33"/>
    </location>
</feature>
<dbReference type="SUPFAM" id="SSF55073">
    <property type="entry name" value="Nucleotide cyclase"/>
    <property type="match status" value="1"/>
</dbReference>
<dbReference type="InterPro" id="IPR050469">
    <property type="entry name" value="Diguanylate_Cyclase"/>
</dbReference>
<evidence type="ECO:0000256" key="4">
    <source>
        <dbReference type="SAM" id="Phobius"/>
    </source>
</evidence>
<feature type="transmembrane region" description="Helical" evidence="4">
    <location>
        <begin position="190"/>
        <end position="212"/>
    </location>
</feature>
<gene>
    <name evidence="6" type="ORF">L3081_01310</name>
</gene>
<dbReference type="NCBIfam" id="TIGR00254">
    <property type="entry name" value="GGDEF"/>
    <property type="match status" value="1"/>
</dbReference>
<evidence type="ECO:0000256" key="1">
    <source>
        <dbReference type="ARBA" id="ARBA00012528"/>
    </source>
</evidence>
<protein>
    <recommendedName>
        <fullName evidence="1">diguanylate cyclase</fullName>
        <ecNumber evidence="1">2.7.7.65</ecNumber>
    </recommendedName>
</protein>
<dbReference type="Proteomes" id="UP001139646">
    <property type="component" value="Unassembled WGS sequence"/>
</dbReference>
<keyword evidence="6" id="KW-0808">Transferase</keyword>
<dbReference type="Gene3D" id="3.30.70.270">
    <property type="match status" value="1"/>
</dbReference>
<feature type="transmembrane region" description="Helical" evidence="4">
    <location>
        <begin position="102"/>
        <end position="119"/>
    </location>
</feature>
<comment type="catalytic activity">
    <reaction evidence="2">
        <text>2 GTP = 3',3'-c-di-GMP + 2 diphosphate</text>
        <dbReference type="Rhea" id="RHEA:24898"/>
        <dbReference type="ChEBI" id="CHEBI:33019"/>
        <dbReference type="ChEBI" id="CHEBI:37565"/>
        <dbReference type="ChEBI" id="CHEBI:58805"/>
        <dbReference type="EC" id="2.7.7.65"/>
    </reaction>
</comment>
<keyword evidence="4" id="KW-0812">Transmembrane</keyword>
<feature type="coiled-coil region" evidence="3">
    <location>
        <begin position="220"/>
        <end position="289"/>
    </location>
</feature>
<keyword evidence="4" id="KW-1133">Transmembrane helix</keyword>
<keyword evidence="3" id="KW-0175">Coiled coil</keyword>
<organism evidence="6 7">
    <name type="scientific">Colwellia maritima</name>
    <dbReference type="NCBI Taxonomy" id="2912588"/>
    <lineage>
        <taxon>Bacteria</taxon>
        <taxon>Pseudomonadati</taxon>
        <taxon>Pseudomonadota</taxon>
        <taxon>Gammaproteobacteria</taxon>
        <taxon>Alteromonadales</taxon>
        <taxon>Colwelliaceae</taxon>
        <taxon>Colwellia</taxon>
    </lineage>
</organism>
<dbReference type="InterPro" id="IPR029787">
    <property type="entry name" value="Nucleotide_cyclase"/>
</dbReference>
<evidence type="ECO:0000313" key="7">
    <source>
        <dbReference type="Proteomes" id="UP001139646"/>
    </source>
</evidence>
<dbReference type="RefSeq" id="WP_242282896.1">
    <property type="nucleotide sequence ID" value="NZ_JAKKSL010000001.1"/>
</dbReference>
<feature type="transmembrane region" description="Helical" evidence="4">
    <location>
        <begin position="131"/>
        <end position="152"/>
    </location>
</feature>
<evidence type="ECO:0000256" key="2">
    <source>
        <dbReference type="ARBA" id="ARBA00034247"/>
    </source>
</evidence>
<dbReference type="InterPro" id="IPR011623">
    <property type="entry name" value="7TMR_DISM_rcpt_extracell_dom1"/>
</dbReference>
<dbReference type="EC" id="2.7.7.65" evidence="1"/>
<reference evidence="6" key="1">
    <citation type="submission" date="2022-01" db="EMBL/GenBank/DDBJ databases">
        <title>Colwellia maritima, isolated from seawater.</title>
        <authorList>
            <person name="Kristyanto S."/>
            <person name="Jung J."/>
            <person name="Jeon C.O."/>
        </authorList>
    </citation>
    <scope>NUCLEOTIDE SEQUENCE</scope>
    <source>
        <strain evidence="6">MSW7</strain>
    </source>
</reference>
<dbReference type="Pfam" id="PF07695">
    <property type="entry name" value="7TMR-DISM_7TM"/>
    <property type="match status" value="1"/>
</dbReference>
<keyword evidence="7" id="KW-1185">Reference proteome</keyword>
<keyword evidence="6" id="KW-0548">Nucleotidyltransferase</keyword>
<evidence type="ECO:0000256" key="3">
    <source>
        <dbReference type="SAM" id="Coils"/>
    </source>
</evidence>
<dbReference type="InterPro" id="IPR000160">
    <property type="entry name" value="GGDEF_dom"/>
</dbReference>
<dbReference type="InterPro" id="IPR043128">
    <property type="entry name" value="Rev_trsase/Diguanyl_cyclase"/>
</dbReference>
<comment type="caution">
    <text evidence="6">The sequence shown here is derived from an EMBL/GenBank/DDBJ whole genome shotgun (WGS) entry which is preliminary data.</text>
</comment>
<dbReference type="SMART" id="SM00267">
    <property type="entry name" value="GGDEF"/>
    <property type="match status" value="1"/>
</dbReference>
<keyword evidence="4" id="KW-0472">Membrane</keyword>
<dbReference type="CDD" id="cd01949">
    <property type="entry name" value="GGDEF"/>
    <property type="match status" value="1"/>
</dbReference>
<feature type="domain" description="GGDEF" evidence="5">
    <location>
        <begin position="313"/>
        <end position="448"/>
    </location>
</feature>
<evidence type="ECO:0000259" key="5">
    <source>
        <dbReference type="PROSITE" id="PS50887"/>
    </source>
</evidence>
<feature type="transmembrane region" description="Helical" evidence="4">
    <location>
        <begin position="71"/>
        <end position="90"/>
    </location>
</feature>
<dbReference type="PANTHER" id="PTHR45138">
    <property type="entry name" value="REGULATORY COMPONENTS OF SENSORY TRANSDUCTION SYSTEM"/>
    <property type="match status" value="1"/>
</dbReference>
<dbReference type="PROSITE" id="PS50887">
    <property type="entry name" value="GGDEF"/>
    <property type="match status" value="1"/>
</dbReference>
<dbReference type="Pfam" id="PF00990">
    <property type="entry name" value="GGDEF"/>
    <property type="match status" value="1"/>
</dbReference>
<feature type="transmembrane region" description="Helical" evidence="4">
    <location>
        <begin position="159"/>
        <end position="184"/>
    </location>
</feature>
<name>A0ABS9WWF0_9GAMM</name>